<evidence type="ECO:0000256" key="3">
    <source>
        <dbReference type="ARBA" id="ARBA00021539"/>
    </source>
</evidence>
<dbReference type="InterPro" id="IPR010055">
    <property type="entry name" value="T2SS_protein-GspJ"/>
</dbReference>
<dbReference type="GO" id="GO:0015628">
    <property type="term" value="P:protein secretion by the type II secretion system"/>
    <property type="evidence" value="ECO:0007669"/>
    <property type="project" value="InterPro"/>
</dbReference>
<evidence type="ECO:0000313" key="12">
    <source>
        <dbReference type="EMBL" id="SJX22802.1"/>
    </source>
</evidence>
<evidence type="ECO:0000256" key="6">
    <source>
        <dbReference type="ARBA" id="ARBA00022519"/>
    </source>
</evidence>
<dbReference type="PANTHER" id="PTHR39583:SF2">
    <property type="entry name" value="TYPE II SECRETION SYSTEM PROTEIN J"/>
    <property type="match status" value="1"/>
</dbReference>
<accession>A0A1R7QEU7</accession>
<dbReference type="RefSeq" id="WP_087013490.1">
    <property type="nucleotide sequence ID" value="NZ_FUUY01000008.1"/>
</dbReference>
<keyword evidence="6" id="KW-0997">Cell inner membrane</keyword>
<dbReference type="NCBIfam" id="TIGR01711">
    <property type="entry name" value="gspJ"/>
    <property type="match status" value="1"/>
</dbReference>
<keyword evidence="10" id="KW-0175">Coiled coil</keyword>
<dbReference type="Gene3D" id="3.10.610.10">
    <property type="entry name" value="GSPII I/J protein-like"/>
    <property type="match status" value="1"/>
</dbReference>
<evidence type="ECO:0000256" key="8">
    <source>
        <dbReference type="ARBA" id="ARBA00022989"/>
    </source>
</evidence>
<keyword evidence="8 11" id="KW-1133">Transmembrane helix</keyword>
<evidence type="ECO:0000256" key="9">
    <source>
        <dbReference type="ARBA" id="ARBA00023136"/>
    </source>
</evidence>
<dbReference type="InterPro" id="IPR051621">
    <property type="entry name" value="T2SS_protein_J"/>
</dbReference>
<dbReference type="NCBIfam" id="TIGR02532">
    <property type="entry name" value="IV_pilin_GFxxxE"/>
    <property type="match status" value="1"/>
</dbReference>
<dbReference type="Proteomes" id="UP000196240">
    <property type="component" value="Unassembled WGS sequence"/>
</dbReference>
<dbReference type="EMBL" id="FUUY01000008">
    <property type="protein sequence ID" value="SJX22802.1"/>
    <property type="molecule type" value="Genomic_DNA"/>
</dbReference>
<dbReference type="AlphaFoldDB" id="A0A1R7QEU7"/>
<keyword evidence="4" id="KW-1003">Cell membrane</keyword>
<sequence>MTKRSGFTLVELLVAIAIFAVLSALGWKVFDYLIKIKERNTQHEQRLGQLQEAYQQVLRDTVQIVPITANVTGQVQPAVMLQNGQLTFSKTGVTDPLMQGIPPEERVEYIYKADEKKLYRYKYKNLNQTGNDQPETSVLLDSVDQFQIMLLNPNEMAQWPEVALSENDVTQAKILPRGLKINLTVNEVSYEWVFSLLNTDFLKQKN</sequence>
<feature type="transmembrane region" description="Helical" evidence="11">
    <location>
        <begin position="12"/>
        <end position="30"/>
    </location>
</feature>
<name>A0A1R7QEU7_ACIJO</name>
<dbReference type="PROSITE" id="PS00409">
    <property type="entry name" value="PROKAR_NTER_METHYL"/>
    <property type="match status" value="1"/>
</dbReference>
<evidence type="ECO:0000256" key="11">
    <source>
        <dbReference type="SAM" id="Phobius"/>
    </source>
</evidence>
<dbReference type="GO" id="GO:0015627">
    <property type="term" value="C:type II protein secretion system complex"/>
    <property type="evidence" value="ECO:0007669"/>
    <property type="project" value="InterPro"/>
</dbReference>
<dbReference type="InterPro" id="IPR012902">
    <property type="entry name" value="N_methyl_site"/>
</dbReference>
<feature type="coiled-coil region" evidence="10">
    <location>
        <begin position="33"/>
        <end position="60"/>
    </location>
</feature>
<proteinExistence type="inferred from homology"/>
<reference evidence="12 13" key="1">
    <citation type="submission" date="2017-02" db="EMBL/GenBank/DDBJ databases">
        <authorList>
            <person name="Peterson S.W."/>
        </authorList>
    </citation>
    <scope>NUCLEOTIDE SEQUENCE [LARGE SCALE GENOMIC DNA]</scope>
    <source>
        <strain evidence="12">C6</strain>
    </source>
</reference>
<dbReference type="SUPFAM" id="SSF54523">
    <property type="entry name" value="Pili subunits"/>
    <property type="match status" value="1"/>
</dbReference>
<dbReference type="GO" id="GO:0005886">
    <property type="term" value="C:plasma membrane"/>
    <property type="evidence" value="ECO:0007669"/>
    <property type="project" value="UniProtKB-SubCell"/>
</dbReference>
<dbReference type="Pfam" id="PF11612">
    <property type="entry name" value="T2SSJ"/>
    <property type="match status" value="1"/>
</dbReference>
<gene>
    <name evidence="12" type="primary">xcpW</name>
    <name evidence="12" type="ORF">ACNJC6_02455</name>
</gene>
<evidence type="ECO:0000256" key="7">
    <source>
        <dbReference type="ARBA" id="ARBA00022692"/>
    </source>
</evidence>
<evidence type="ECO:0000256" key="4">
    <source>
        <dbReference type="ARBA" id="ARBA00022475"/>
    </source>
</evidence>
<evidence type="ECO:0000256" key="1">
    <source>
        <dbReference type="ARBA" id="ARBA00004377"/>
    </source>
</evidence>
<organism evidence="12 13">
    <name type="scientific">Acinetobacter johnsonii</name>
    <dbReference type="NCBI Taxonomy" id="40214"/>
    <lineage>
        <taxon>Bacteria</taxon>
        <taxon>Pseudomonadati</taxon>
        <taxon>Pseudomonadota</taxon>
        <taxon>Gammaproteobacteria</taxon>
        <taxon>Moraxellales</taxon>
        <taxon>Moraxellaceae</taxon>
        <taxon>Acinetobacter</taxon>
    </lineage>
</organism>
<evidence type="ECO:0000256" key="5">
    <source>
        <dbReference type="ARBA" id="ARBA00022481"/>
    </source>
</evidence>
<dbReference type="InterPro" id="IPR045584">
    <property type="entry name" value="Pilin-like"/>
</dbReference>
<keyword evidence="9 11" id="KW-0472">Membrane</keyword>
<comment type="subcellular location">
    <subcellularLocation>
        <location evidence="1">Cell inner membrane</location>
        <topology evidence="1">Single-pass membrane protein</topology>
    </subcellularLocation>
</comment>
<protein>
    <recommendedName>
        <fullName evidence="3">Type II secretion system protein J</fullName>
    </recommendedName>
</protein>
<evidence type="ECO:0000256" key="10">
    <source>
        <dbReference type="SAM" id="Coils"/>
    </source>
</evidence>
<evidence type="ECO:0000313" key="13">
    <source>
        <dbReference type="Proteomes" id="UP000196240"/>
    </source>
</evidence>
<evidence type="ECO:0000256" key="2">
    <source>
        <dbReference type="ARBA" id="ARBA00011084"/>
    </source>
</evidence>
<keyword evidence="7 11" id="KW-0812">Transmembrane</keyword>
<dbReference type="Pfam" id="PF07963">
    <property type="entry name" value="N_methyl"/>
    <property type="match status" value="1"/>
</dbReference>
<dbReference type="PANTHER" id="PTHR39583">
    <property type="entry name" value="TYPE II SECRETION SYSTEM PROTEIN J-RELATED"/>
    <property type="match status" value="1"/>
</dbReference>
<comment type="similarity">
    <text evidence="2">Belongs to the GSP J family.</text>
</comment>
<keyword evidence="5" id="KW-0488">Methylation</keyword>